<dbReference type="AlphaFoldDB" id="A0A238VEE4"/>
<gene>
    <name evidence="1" type="ORF">SAMN06272737_10351</name>
</gene>
<dbReference type="OrthoDB" id="3388222at2"/>
<dbReference type="RefSeq" id="WP_089335204.1">
    <property type="nucleotide sequence ID" value="NZ_FZNO01000003.1"/>
</dbReference>
<organism evidence="1 2">
    <name type="scientific">Blastococcus mobilis</name>
    <dbReference type="NCBI Taxonomy" id="1938746"/>
    <lineage>
        <taxon>Bacteria</taxon>
        <taxon>Bacillati</taxon>
        <taxon>Actinomycetota</taxon>
        <taxon>Actinomycetes</taxon>
        <taxon>Geodermatophilales</taxon>
        <taxon>Geodermatophilaceae</taxon>
        <taxon>Blastococcus</taxon>
    </lineage>
</organism>
<evidence type="ECO:0000313" key="2">
    <source>
        <dbReference type="Proteomes" id="UP000198403"/>
    </source>
</evidence>
<dbReference type="Proteomes" id="UP000198403">
    <property type="component" value="Unassembled WGS sequence"/>
</dbReference>
<proteinExistence type="predicted"/>
<sequence length="171" mass="18523">MTATVNPPALTAHDRATRLLALRVLKDWIAVEDRKLRDEMCAELVVGERYSGLLDPADKESLLGFVQLTKARETASVVDPEALLAWVEEHCPSEVITTRSVRPAFVQALLASVKADGGWVDPETSELLEVKGVEVRTGSPTLTVKPTAEADALVAEALAARRLQLMPATAR</sequence>
<name>A0A238VEE4_9ACTN</name>
<dbReference type="EMBL" id="FZNO01000003">
    <property type="protein sequence ID" value="SNR32772.1"/>
    <property type="molecule type" value="Genomic_DNA"/>
</dbReference>
<reference evidence="1 2" key="1">
    <citation type="submission" date="2017-06" db="EMBL/GenBank/DDBJ databases">
        <authorList>
            <person name="Kim H.J."/>
            <person name="Triplett B.A."/>
        </authorList>
    </citation>
    <scope>NUCLEOTIDE SEQUENCE [LARGE SCALE GENOMIC DNA]</scope>
    <source>
        <strain evidence="1 2">DSM 44272</strain>
    </source>
</reference>
<protein>
    <submittedName>
        <fullName evidence="1">Uncharacterized protein</fullName>
    </submittedName>
</protein>
<accession>A0A238VEE4</accession>
<keyword evidence="2" id="KW-1185">Reference proteome</keyword>
<evidence type="ECO:0000313" key="1">
    <source>
        <dbReference type="EMBL" id="SNR32772.1"/>
    </source>
</evidence>